<dbReference type="PANTHER" id="PTHR13254">
    <property type="entry name" value="GOLGI AUTOANTIGEN, GOLGIN SUBFAMILY A, 7"/>
    <property type="match status" value="1"/>
</dbReference>
<dbReference type="VEuPathDB" id="FungiDB:CXQ85_001478"/>
<dbReference type="AlphaFoldDB" id="A0A2V1AMU6"/>
<feature type="domain" description="Golgin subfamily A member 7/ERF4" evidence="8">
    <location>
        <begin position="79"/>
        <end position="171"/>
    </location>
</feature>
<dbReference type="EMBL" id="PKFO01000001">
    <property type="protein sequence ID" value="PVH19178.1"/>
    <property type="molecule type" value="Genomic_DNA"/>
</dbReference>
<keyword evidence="5" id="KW-0256">Endoplasmic reticulum</keyword>
<feature type="region of interest" description="Disordered" evidence="7">
    <location>
        <begin position="177"/>
        <end position="243"/>
    </location>
</feature>
<protein>
    <recommendedName>
        <fullName evidence="4">Ras modification protein ERF4</fullName>
    </recommendedName>
</protein>
<accession>A0A2V1AMU6</accession>
<dbReference type="Proteomes" id="UP000244309">
    <property type="component" value="Unassembled WGS sequence"/>
</dbReference>
<comment type="caution">
    <text evidence="9">The sequence shown here is derived from an EMBL/GenBank/DDBJ whole genome shotgun (WGS) entry which is preliminary data.</text>
</comment>
<evidence type="ECO:0000256" key="2">
    <source>
        <dbReference type="ARBA" id="ARBA00007732"/>
    </source>
</evidence>
<sequence length="243" mass="26555">MNDPNTKYTQSSSTPEVPFFNYHEFLVPPNAPSGSTLVSQASPAEKPANLESSEASLVVNHFPNVHVPTGSELYETTRIVRIPRTYHTTDYSYMVPQFSVYTPGEEPAAVLGEPTLGEFDGNVFGTTSKPPLVPSLLSAKELEEIVRTVNGMLEEAFSMDSKWTWMDNVLEQGRKALDGHGGWTEASRDSERPQGLEEAPRPGLEGQTRPQGLEERGWSWSGASRGPKASKAGDGKALEDSKD</sequence>
<name>A0A2V1AMU6_9ASCO</name>
<evidence type="ECO:0000256" key="7">
    <source>
        <dbReference type="SAM" id="MobiDB-lite"/>
    </source>
</evidence>
<reference evidence="9 10" key="1">
    <citation type="submission" date="2017-12" db="EMBL/GenBank/DDBJ databases">
        <title>Genome Sequence of a Multidrug-Resistant Candida haemulonii Isolate from a Patient with Chronic Leg Ulcers in Israel.</title>
        <authorList>
            <person name="Chow N.A."/>
            <person name="Gade L."/>
            <person name="Batra D."/>
            <person name="Rowe L.A."/>
            <person name="Ben-Ami R."/>
            <person name="Loparev V.N."/>
            <person name="Litvintseva A.P."/>
        </authorList>
    </citation>
    <scope>NUCLEOTIDE SEQUENCE [LARGE SCALE GENOMIC DNA]</scope>
    <source>
        <strain evidence="9 10">B11899</strain>
    </source>
</reference>
<evidence type="ECO:0000313" key="9">
    <source>
        <dbReference type="EMBL" id="PVH19178.1"/>
    </source>
</evidence>
<keyword evidence="6" id="KW-0472">Membrane</keyword>
<dbReference type="Pfam" id="PF10256">
    <property type="entry name" value="Erf4"/>
    <property type="match status" value="1"/>
</dbReference>
<proteinExistence type="inferred from homology"/>
<feature type="compositionally biased region" description="Basic and acidic residues" evidence="7">
    <location>
        <begin position="231"/>
        <end position="243"/>
    </location>
</feature>
<dbReference type="GeneID" id="37006809"/>
<dbReference type="PANTHER" id="PTHR13254:SF0">
    <property type="entry name" value="GOLGIN SUBFAMILY A MEMBER 7_ERF4 DOMAIN-CONTAINING PROTEIN"/>
    <property type="match status" value="1"/>
</dbReference>
<evidence type="ECO:0000256" key="1">
    <source>
        <dbReference type="ARBA" id="ARBA00004406"/>
    </source>
</evidence>
<comment type="subcellular location">
    <subcellularLocation>
        <location evidence="1">Endoplasmic reticulum membrane</location>
        <topology evidence="1">Peripheral membrane protein</topology>
    </subcellularLocation>
</comment>
<dbReference type="GO" id="GO:0006612">
    <property type="term" value="P:protein targeting to membrane"/>
    <property type="evidence" value="ECO:0007669"/>
    <property type="project" value="TreeGrafter"/>
</dbReference>
<keyword evidence="10" id="KW-1185">Reference proteome</keyword>
<comment type="subunit">
    <text evidence="3">Interacts with ERF2.</text>
</comment>
<dbReference type="GO" id="GO:0031211">
    <property type="term" value="C:endoplasmic reticulum palmitoyltransferase complex"/>
    <property type="evidence" value="ECO:0007669"/>
    <property type="project" value="TreeGrafter"/>
</dbReference>
<dbReference type="RefSeq" id="XP_025340118.1">
    <property type="nucleotide sequence ID" value="XM_025485187.1"/>
</dbReference>
<dbReference type="GO" id="GO:0005789">
    <property type="term" value="C:endoplasmic reticulum membrane"/>
    <property type="evidence" value="ECO:0007669"/>
    <property type="project" value="UniProtKB-SubCell"/>
</dbReference>
<dbReference type="OrthoDB" id="5377273at2759"/>
<feature type="compositionally biased region" description="Basic and acidic residues" evidence="7">
    <location>
        <begin position="186"/>
        <end position="200"/>
    </location>
</feature>
<organism evidence="9 10">
    <name type="scientific">Candidozyma haemuli</name>
    <dbReference type="NCBI Taxonomy" id="45357"/>
    <lineage>
        <taxon>Eukaryota</taxon>
        <taxon>Fungi</taxon>
        <taxon>Dikarya</taxon>
        <taxon>Ascomycota</taxon>
        <taxon>Saccharomycotina</taxon>
        <taxon>Pichiomycetes</taxon>
        <taxon>Metschnikowiaceae</taxon>
        <taxon>Candidozyma</taxon>
    </lineage>
</organism>
<comment type="similarity">
    <text evidence="2">Belongs to the ERF4 family.</text>
</comment>
<dbReference type="InterPro" id="IPR019383">
    <property type="entry name" value="Golgin_A_7/ERF4"/>
</dbReference>
<dbReference type="InterPro" id="IPR051371">
    <property type="entry name" value="Ras_palmitoyltransferase"/>
</dbReference>
<dbReference type="STRING" id="45357.A0A2V1AMU6"/>
<evidence type="ECO:0000256" key="3">
    <source>
        <dbReference type="ARBA" id="ARBA00011396"/>
    </source>
</evidence>
<evidence type="ECO:0000256" key="4">
    <source>
        <dbReference type="ARBA" id="ARBA00018463"/>
    </source>
</evidence>
<evidence type="ECO:0000256" key="5">
    <source>
        <dbReference type="ARBA" id="ARBA00022824"/>
    </source>
</evidence>
<evidence type="ECO:0000259" key="8">
    <source>
        <dbReference type="Pfam" id="PF10256"/>
    </source>
</evidence>
<gene>
    <name evidence="9" type="ORF">CXQ85_001478</name>
</gene>
<evidence type="ECO:0000313" key="10">
    <source>
        <dbReference type="Proteomes" id="UP000244309"/>
    </source>
</evidence>
<evidence type="ECO:0000256" key="6">
    <source>
        <dbReference type="ARBA" id="ARBA00023136"/>
    </source>
</evidence>